<comment type="caution">
    <text evidence="2">The sequence shown here is derived from an EMBL/GenBank/DDBJ whole genome shotgun (WGS) entry which is preliminary data.</text>
</comment>
<organism evidence="2 3">
    <name type="scientific">Candidatus Thiodiazotropha taylori</name>
    <dbReference type="NCBI Taxonomy" id="2792791"/>
    <lineage>
        <taxon>Bacteria</taxon>
        <taxon>Pseudomonadati</taxon>
        <taxon>Pseudomonadota</taxon>
        <taxon>Gammaproteobacteria</taxon>
        <taxon>Chromatiales</taxon>
        <taxon>Sedimenticolaceae</taxon>
        <taxon>Candidatus Thiodiazotropha</taxon>
    </lineage>
</organism>
<dbReference type="InterPro" id="IPR043519">
    <property type="entry name" value="NT_sf"/>
</dbReference>
<evidence type="ECO:0000313" key="2">
    <source>
        <dbReference type="EMBL" id="MCG7977434.1"/>
    </source>
</evidence>
<dbReference type="CDD" id="cd05400">
    <property type="entry name" value="NT_2-5OAS_ClassI-CCAase"/>
    <property type="match status" value="1"/>
</dbReference>
<dbReference type="Proteomes" id="UP000886674">
    <property type="component" value="Unassembled WGS sequence"/>
</dbReference>
<keyword evidence="1" id="KW-0051">Antiviral defense</keyword>
<dbReference type="EMBL" id="JAEPCR010000015">
    <property type="protein sequence ID" value="MCG7977434.1"/>
    <property type="molecule type" value="Genomic_DNA"/>
</dbReference>
<dbReference type="AlphaFoldDB" id="A0A9E4NHL1"/>
<evidence type="ECO:0000256" key="1">
    <source>
        <dbReference type="ARBA" id="ARBA00023118"/>
    </source>
</evidence>
<dbReference type="SUPFAM" id="SSF81301">
    <property type="entry name" value="Nucleotidyltransferase"/>
    <property type="match status" value="1"/>
</dbReference>
<reference evidence="2" key="1">
    <citation type="journal article" date="2021" name="Proc. Natl. Acad. Sci. U.S.A.">
        <title>Global biogeography of chemosynthetic symbionts reveals both localized and globally distributed symbiont groups. .</title>
        <authorList>
            <person name="Osvatic J.T."/>
            <person name="Wilkins L.G.E."/>
            <person name="Leibrecht L."/>
            <person name="Leray M."/>
            <person name="Zauner S."/>
            <person name="Polzin J."/>
            <person name="Camacho Y."/>
            <person name="Gros O."/>
            <person name="van Gils J.A."/>
            <person name="Eisen J.A."/>
            <person name="Petersen J.M."/>
            <person name="Yuen B."/>
        </authorList>
    </citation>
    <scope>NUCLEOTIDE SEQUENCE</scope>
    <source>
        <strain evidence="2">MAGclacostrist055</strain>
    </source>
</reference>
<evidence type="ECO:0000313" key="3">
    <source>
        <dbReference type="Proteomes" id="UP000886674"/>
    </source>
</evidence>
<sequence length="292" mass="33751">MSVADNFRSFCTSLLIGKDLRSTISTRYLAICKRLNKDFWSMDTTHGGRYVGSYGRNTANGWVSDIDMIFEMPYSTYTIYNGYNGNGQSALLQAVKNSISTTYPNTSLKGDGQIIKVVFSDSMAFEVLPAFKNDDGTYAYADSNNGGSWRNTNPLPEIEAIKTGEALTYNNLRHLCRMARSWKYYCNVPIKGLLIDTLAYRFLTEWGYRDKSYLYYDWMSRDFFQFLKNQSATQNYWYAIGSNQLIVNTQNFRYKATVAYNIVLKAIQLESDNYSWSSKQKWKDIYGHRFPH</sequence>
<dbReference type="GO" id="GO:0016779">
    <property type="term" value="F:nucleotidyltransferase activity"/>
    <property type="evidence" value="ECO:0007669"/>
    <property type="project" value="InterPro"/>
</dbReference>
<dbReference type="Pfam" id="PF18144">
    <property type="entry name" value="SMODS"/>
    <property type="match status" value="1"/>
</dbReference>
<proteinExistence type="predicted"/>
<dbReference type="InterPro" id="IPR006116">
    <property type="entry name" value="NT_2-5OAS_ClassI-CCAase"/>
</dbReference>
<gene>
    <name evidence="2" type="ORF">JAY77_04710</name>
</gene>
<name>A0A9E4NHL1_9GAMM</name>
<accession>A0A9E4NHL1</accession>
<protein>
    <submittedName>
        <fullName evidence="2">Nucleotidyltransferase</fullName>
    </submittedName>
</protein>
<dbReference type="GO" id="GO:0051607">
    <property type="term" value="P:defense response to virus"/>
    <property type="evidence" value="ECO:0007669"/>
    <property type="project" value="UniProtKB-KW"/>
</dbReference>